<comment type="caution">
    <text evidence="1">The sequence shown here is derived from an EMBL/GenBank/DDBJ whole genome shotgun (WGS) entry which is preliminary data.</text>
</comment>
<evidence type="ECO:0000313" key="1">
    <source>
        <dbReference type="EMBL" id="KAJ6829849.1"/>
    </source>
</evidence>
<keyword evidence="2" id="KW-1185">Reference proteome</keyword>
<proteinExistence type="predicted"/>
<organism evidence="1 2">
    <name type="scientific">Iris pallida</name>
    <name type="common">Sweet iris</name>
    <dbReference type="NCBI Taxonomy" id="29817"/>
    <lineage>
        <taxon>Eukaryota</taxon>
        <taxon>Viridiplantae</taxon>
        <taxon>Streptophyta</taxon>
        <taxon>Embryophyta</taxon>
        <taxon>Tracheophyta</taxon>
        <taxon>Spermatophyta</taxon>
        <taxon>Magnoliopsida</taxon>
        <taxon>Liliopsida</taxon>
        <taxon>Asparagales</taxon>
        <taxon>Iridaceae</taxon>
        <taxon>Iridoideae</taxon>
        <taxon>Irideae</taxon>
        <taxon>Iris</taxon>
    </lineage>
</organism>
<sequence length="126" mass="14654">MVHSYMGVLDDDPDEEYHRVDVFKLVNWEEEGYRWGKIDSVGDLAFFCQGTMPRLSVQQIVLEAEGTTSISAKDWGYVEFLKKDGHDICVYDINRGRFQRLPRQTKVVSDFSRSPTWVMPSLLEML</sequence>
<name>A0AAX6GM39_IRIPA</name>
<dbReference type="AlphaFoldDB" id="A0AAX6GM39"/>
<accession>A0AAX6GM39</accession>
<dbReference type="EMBL" id="JANAVB010018196">
    <property type="protein sequence ID" value="KAJ6829849.1"/>
    <property type="molecule type" value="Genomic_DNA"/>
</dbReference>
<evidence type="ECO:0000313" key="2">
    <source>
        <dbReference type="Proteomes" id="UP001140949"/>
    </source>
</evidence>
<reference evidence="1" key="2">
    <citation type="submission" date="2023-04" db="EMBL/GenBank/DDBJ databases">
        <authorList>
            <person name="Bruccoleri R.E."/>
            <person name="Oakeley E.J."/>
            <person name="Faust A.-M."/>
            <person name="Dessus-Babus S."/>
            <person name="Altorfer M."/>
            <person name="Burckhardt D."/>
            <person name="Oertli M."/>
            <person name="Naumann U."/>
            <person name="Petersen F."/>
            <person name="Wong J."/>
        </authorList>
    </citation>
    <scope>NUCLEOTIDE SEQUENCE</scope>
    <source>
        <strain evidence="1">GSM-AAB239-AS_SAM_17_03QT</strain>
        <tissue evidence="1">Leaf</tissue>
    </source>
</reference>
<protein>
    <submittedName>
        <fullName evidence="1">F-box protein SKIP23-like isoform X1</fullName>
    </submittedName>
</protein>
<reference evidence="1" key="1">
    <citation type="journal article" date="2023" name="GigaByte">
        <title>Genome assembly of the bearded iris, Iris pallida Lam.</title>
        <authorList>
            <person name="Bruccoleri R.E."/>
            <person name="Oakeley E.J."/>
            <person name="Faust A.M.E."/>
            <person name="Altorfer M."/>
            <person name="Dessus-Babus S."/>
            <person name="Burckhardt D."/>
            <person name="Oertli M."/>
            <person name="Naumann U."/>
            <person name="Petersen F."/>
            <person name="Wong J."/>
        </authorList>
    </citation>
    <scope>NUCLEOTIDE SEQUENCE</scope>
    <source>
        <strain evidence="1">GSM-AAB239-AS_SAM_17_03QT</strain>
    </source>
</reference>
<dbReference type="Proteomes" id="UP001140949">
    <property type="component" value="Unassembled WGS sequence"/>
</dbReference>
<gene>
    <name evidence="1" type="ORF">M6B38_355940</name>
</gene>